<evidence type="ECO:0000313" key="2">
    <source>
        <dbReference type="EMBL" id="MFD2591719.1"/>
    </source>
</evidence>
<dbReference type="EMBL" id="JBHULX010000022">
    <property type="protein sequence ID" value="MFD2591719.1"/>
    <property type="molecule type" value="Genomic_DNA"/>
</dbReference>
<keyword evidence="3" id="KW-1185">Reference proteome</keyword>
<dbReference type="InterPro" id="IPR025401">
    <property type="entry name" value="DUF4374"/>
</dbReference>
<organism evidence="2 3">
    <name type="scientific">Aquimarina hainanensis</name>
    <dbReference type="NCBI Taxonomy" id="1578017"/>
    <lineage>
        <taxon>Bacteria</taxon>
        <taxon>Pseudomonadati</taxon>
        <taxon>Bacteroidota</taxon>
        <taxon>Flavobacteriia</taxon>
        <taxon>Flavobacteriales</taxon>
        <taxon>Flavobacteriaceae</taxon>
        <taxon>Aquimarina</taxon>
    </lineage>
</organism>
<evidence type="ECO:0000256" key="1">
    <source>
        <dbReference type="SAM" id="SignalP"/>
    </source>
</evidence>
<gene>
    <name evidence="2" type="ORF">ACFSTE_12845</name>
</gene>
<feature type="chain" id="PRO_5045930123" evidence="1">
    <location>
        <begin position="25"/>
        <end position="439"/>
    </location>
</feature>
<dbReference type="Pfam" id="PF14298">
    <property type="entry name" value="DUF4374"/>
    <property type="match status" value="1"/>
</dbReference>
<protein>
    <submittedName>
        <fullName evidence="2">DUF4374 domain-containing protein</fullName>
    </submittedName>
</protein>
<reference evidence="3" key="1">
    <citation type="journal article" date="2019" name="Int. J. Syst. Evol. Microbiol.">
        <title>The Global Catalogue of Microorganisms (GCM) 10K type strain sequencing project: providing services to taxonomists for standard genome sequencing and annotation.</title>
        <authorList>
            <consortium name="The Broad Institute Genomics Platform"/>
            <consortium name="The Broad Institute Genome Sequencing Center for Infectious Disease"/>
            <person name="Wu L."/>
            <person name="Ma J."/>
        </authorList>
    </citation>
    <scope>NUCLEOTIDE SEQUENCE [LARGE SCALE GENOMIC DNA]</scope>
    <source>
        <strain evidence="3">KCTC 42423</strain>
    </source>
</reference>
<keyword evidence="1" id="KW-0732">Signal</keyword>
<dbReference type="RefSeq" id="WP_176027192.1">
    <property type="nucleotide sequence ID" value="NZ_JBHSJV010000001.1"/>
</dbReference>
<evidence type="ECO:0000313" key="3">
    <source>
        <dbReference type="Proteomes" id="UP001597459"/>
    </source>
</evidence>
<feature type="signal peptide" evidence="1">
    <location>
        <begin position="1"/>
        <end position="24"/>
    </location>
</feature>
<sequence length="439" mass="47746">MNTKRINWSKSILLLLTISIIAFSCKSDDDTVEPDKGQYVVSFQANPIGQNRPVDYLLTLPSIESLTTGEISVEGKGIELKGWNYFHGANNTIFTTQYTASGVTTAYQLNEAGKLTEVNNFSTPSAPMNFINTDDKKMIAVELLGSLDDPSKGIPNRDFNIINTDNGMLEKKVNHAIDSNDGKNEGPAYIPWVTGMVQNGGKLFVSYHKLPAAGTYNPIQVEEKAHVAIFKYPSFEFEKLIEDDRTSPIGTNGHVNGIEKTENGDIYSYSSSATTCALAGATKPSGILKIKNGATTFDPDYFFDVENATNGGKIFWMDYVGNNKALARIILDDTIGPWGVYNEQGPFFKLVVIDLVQKTVTDVQGLSPHANRYTAPLFVENGIAYLSSRVGGMPIGPPVNGDIKDGTSHIYIVNPETATATKGAKINGLSIKGIFKISN</sequence>
<dbReference type="PROSITE" id="PS51257">
    <property type="entry name" value="PROKAR_LIPOPROTEIN"/>
    <property type="match status" value="1"/>
</dbReference>
<proteinExistence type="predicted"/>
<dbReference type="Proteomes" id="UP001597459">
    <property type="component" value="Unassembled WGS sequence"/>
</dbReference>
<comment type="caution">
    <text evidence="2">The sequence shown here is derived from an EMBL/GenBank/DDBJ whole genome shotgun (WGS) entry which is preliminary data.</text>
</comment>
<accession>A0ABW5NA07</accession>
<name>A0ABW5NA07_9FLAO</name>